<dbReference type="InterPro" id="IPR052558">
    <property type="entry name" value="Siderophore_Hydrolase_D"/>
</dbReference>
<dbReference type="GO" id="GO:0016787">
    <property type="term" value="F:hydrolase activity"/>
    <property type="evidence" value="ECO:0007669"/>
    <property type="project" value="UniProtKB-KW"/>
</dbReference>
<evidence type="ECO:0000256" key="1">
    <source>
        <dbReference type="ARBA" id="ARBA00005622"/>
    </source>
</evidence>
<dbReference type="RefSeq" id="WP_340235259.1">
    <property type="nucleotide sequence ID" value="NZ_JBBEWC010000003.1"/>
</dbReference>
<dbReference type="Proteomes" id="UP001597510">
    <property type="component" value="Unassembled WGS sequence"/>
</dbReference>
<comment type="similarity">
    <text evidence="1">Belongs to the esterase D family.</text>
</comment>
<dbReference type="InterPro" id="IPR029058">
    <property type="entry name" value="AB_hydrolase_fold"/>
</dbReference>
<dbReference type="PROSITE" id="PS51257">
    <property type="entry name" value="PROKAR_LIPOPROTEIN"/>
    <property type="match status" value="1"/>
</dbReference>
<keyword evidence="3" id="KW-0732">Signal</keyword>
<dbReference type="EMBL" id="JBHULC010000008">
    <property type="protein sequence ID" value="MFD2520740.1"/>
    <property type="molecule type" value="Genomic_DNA"/>
</dbReference>
<comment type="caution">
    <text evidence="4">The sequence shown here is derived from an EMBL/GenBank/DDBJ whole genome shotgun (WGS) entry which is preliminary data.</text>
</comment>
<dbReference type="SUPFAM" id="SSF53474">
    <property type="entry name" value="alpha/beta-Hydrolases"/>
    <property type="match status" value="1"/>
</dbReference>
<evidence type="ECO:0000313" key="5">
    <source>
        <dbReference type="Proteomes" id="UP001597510"/>
    </source>
</evidence>
<protein>
    <submittedName>
        <fullName evidence="4">Alpha/beta hydrolase</fullName>
    </submittedName>
</protein>
<dbReference type="PANTHER" id="PTHR40841">
    <property type="entry name" value="SIDEROPHORE TRIACETYLFUSARININE C ESTERASE"/>
    <property type="match status" value="1"/>
</dbReference>
<evidence type="ECO:0000313" key="4">
    <source>
        <dbReference type="EMBL" id="MFD2520740.1"/>
    </source>
</evidence>
<evidence type="ECO:0000256" key="3">
    <source>
        <dbReference type="SAM" id="SignalP"/>
    </source>
</evidence>
<feature type="signal peptide" evidence="3">
    <location>
        <begin position="1"/>
        <end position="18"/>
    </location>
</feature>
<sequence>MQKSLFIAIISLLVYACAVSDTKTSEPTKSLRKDITLYSEAVKDSFYISVQLPEGYHENPDKKYPTAYVTDANFYFPMLAGIVSQYQTAGLLPPMILVGIGYKSFPLMDSLRVRDYLYPAAIPSDEMQTPGGGKNFNDFIVSQLIPYIDANFHADTTNRSLLGHSFGGYFSLYALLNQIESNRSTFKSIASASPSLWYNNFYLNQLTEKLQNRSTKDSLNLFLTVGGSEEQTWNVAPVQKLAASIRKAPVENLAFQEHIYSDLEHMDVALISFTKALQAFYKMPENQ</sequence>
<evidence type="ECO:0000256" key="2">
    <source>
        <dbReference type="ARBA" id="ARBA00022801"/>
    </source>
</evidence>
<name>A0ABW5J507_9BACT</name>
<gene>
    <name evidence="4" type="ORF">ACFSR2_07600</name>
</gene>
<dbReference type="Pfam" id="PF00756">
    <property type="entry name" value="Esterase"/>
    <property type="match status" value="1"/>
</dbReference>
<dbReference type="Gene3D" id="3.40.50.1820">
    <property type="entry name" value="alpha/beta hydrolase"/>
    <property type="match status" value="1"/>
</dbReference>
<feature type="chain" id="PRO_5045143925" evidence="3">
    <location>
        <begin position="19"/>
        <end position="287"/>
    </location>
</feature>
<accession>A0ABW5J507</accession>
<dbReference type="InterPro" id="IPR000801">
    <property type="entry name" value="Esterase-like"/>
</dbReference>
<keyword evidence="5" id="KW-1185">Reference proteome</keyword>
<organism evidence="4 5">
    <name type="scientific">Emticicia soli</name>
    <dbReference type="NCBI Taxonomy" id="2027878"/>
    <lineage>
        <taxon>Bacteria</taxon>
        <taxon>Pseudomonadati</taxon>
        <taxon>Bacteroidota</taxon>
        <taxon>Cytophagia</taxon>
        <taxon>Cytophagales</taxon>
        <taxon>Leadbetterellaceae</taxon>
        <taxon>Emticicia</taxon>
    </lineage>
</organism>
<reference evidence="5" key="1">
    <citation type="journal article" date="2019" name="Int. J. Syst. Evol. Microbiol.">
        <title>The Global Catalogue of Microorganisms (GCM) 10K type strain sequencing project: providing services to taxonomists for standard genome sequencing and annotation.</title>
        <authorList>
            <consortium name="The Broad Institute Genomics Platform"/>
            <consortium name="The Broad Institute Genome Sequencing Center for Infectious Disease"/>
            <person name="Wu L."/>
            <person name="Ma J."/>
        </authorList>
    </citation>
    <scope>NUCLEOTIDE SEQUENCE [LARGE SCALE GENOMIC DNA]</scope>
    <source>
        <strain evidence="5">KCTC 52344</strain>
    </source>
</reference>
<keyword evidence="2 4" id="KW-0378">Hydrolase</keyword>
<proteinExistence type="inferred from homology"/>
<dbReference type="PANTHER" id="PTHR40841:SF2">
    <property type="entry name" value="SIDEROPHORE-DEGRADING ESTERASE (EUROFUNG)"/>
    <property type="match status" value="1"/>
</dbReference>